<gene>
    <name evidence="1" type="ORF">Bhyg_13157</name>
</gene>
<protein>
    <submittedName>
        <fullName evidence="1">Uncharacterized protein</fullName>
    </submittedName>
</protein>
<proteinExistence type="predicted"/>
<dbReference type="Proteomes" id="UP001151699">
    <property type="component" value="Chromosome C"/>
</dbReference>
<organism evidence="1 2">
    <name type="scientific">Pseudolycoriella hygida</name>
    <dbReference type="NCBI Taxonomy" id="35572"/>
    <lineage>
        <taxon>Eukaryota</taxon>
        <taxon>Metazoa</taxon>
        <taxon>Ecdysozoa</taxon>
        <taxon>Arthropoda</taxon>
        <taxon>Hexapoda</taxon>
        <taxon>Insecta</taxon>
        <taxon>Pterygota</taxon>
        <taxon>Neoptera</taxon>
        <taxon>Endopterygota</taxon>
        <taxon>Diptera</taxon>
        <taxon>Nematocera</taxon>
        <taxon>Sciaroidea</taxon>
        <taxon>Sciaridae</taxon>
        <taxon>Pseudolycoriella</taxon>
    </lineage>
</organism>
<dbReference type="AlphaFoldDB" id="A0A9Q0MQS4"/>
<evidence type="ECO:0000313" key="1">
    <source>
        <dbReference type="EMBL" id="KAJ6634582.1"/>
    </source>
</evidence>
<dbReference type="EMBL" id="WJQU01000004">
    <property type="protein sequence ID" value="KAJ6634582.1"/>
    <property type="molecule type" value="Genomic_DNA"/>
</dbReference>
<keyword evidence="2" id="KW-1185">Reference proteome</keyword>
<feature type="non-terminal residue" evidence="1">
    <location>
        <position position="205"/>
    </location>
</feature>
<comment type="caution">
    <text evidence="1">The sequence shown here is derived from an EMBL/GenBank/DDBJ whole genome shotgun (WGS) entry which is preliminary data.</text>
</comment>
<reference evidence="1" key="1">
    <citation type="submission" date="2022-07" db="EMBL/GenBank/DDBJ databases">
        <authorList>
            <person name="Trinca V."/>
            <person name="Uliana J.V.C."/>
            <person name="Torres T.T."/>
            <person name="Ward R.J."/>
            <person name="Monesi N."/>
        </authorList>
    </citation>
    <scope>NUCLEOTIDE SEQUENCE</scope>
    <source>
        <strain evidence="1">HSMRA1968</strain>
        <tissue evidence="1">Whole embryos</tissue>
    </source>
</reference>
<sequence>GPLSRSSGTLCDNGANESGIVQSEMHDVAGSTDNNISIPSFIVDASVASSSASCDQSKTSDGSSTQAIDPVPAVDAENIGRFQMDSNIRSKYDWLRRLREDLREKNIALQNFKGQLFQSRINFAITELQSILASGKRKSFTRTMLSTKQNALKRTLSETKTLRDLTSARNLAEHEDEEYFKHNSSIQVAIRKERRLKQLKEEHKY</sequence>
<evidence type="ECO:0000313" key="2">
    <source>
        <dbReference type="Proteomes" id="UP001151699"/>
    </source>
</evidence>
<name>A0A9Q0MQS4_9DIPT</name>
<accession>A0A9Q0MQS4</accession>